<gene>
    <name evidence="1" type="ORF">Pfra01_001000300</name>
</gene>
<organism evidence="1 2">
    <name type="scientific">Phytophthora fragariaefolia</name>
    <dbReference type="NCBI Taxonomy" id="1490495"/>
    <lineage>
        <taxon>Eukaryota</taxon>
        <taxon>Sar</taxon>
        <taxon>Stramenopiles</taxon>
        <taxon>Oomycota</taxon>
        <taxon>Peronosporomycetes</taxon>
        <taxon>Peronosporales</taxon>
        <taxon>Peronosporaceae</taxon>
        <taxon>Phytophthora</taxon>
    </lineage>
</organism>
<dbReference type="AlphaFoldDB" id="A0A9W6XDZ1"/>
<evidence type="ECO:0000313" key="2">
    <source>
        <dbReference type="Proteomes" id="UP001165121"/>
    </source>
</evidence>
<proteinExistence type="predicted"/>
<reference evidence="1" key="1">
    <citation type="submission" date="2023-04" db="EMBL/GenBank/DDBJ databases">
        <title>Phytophthora fragariaefolia NBRC 109709.</title>
        <authorList>
            <person name="Ichikawa N."/>
            <person name="Sato H."/>
            <person name="Tonouchi N."/>
        </authorList>
    </citation>
    <scope>NUCLEOTIDE SEQUENCE</scope>
    <source>
        <strain evidence="1">NBRC 109709</strain>
    </source>
</reference>
<keyword evidence="2" id="KW-1185">Reference proteome</keyword>
<comment type="caution">
    <text evidence="1">The sequence shown here is derived from an EMBL/GenBank/DDBJ whole genome shotgun (WGS) entry which is preliminary data.</text>
</comment>
<name>A0A9W6XDZ1_9STRA</name>
<accession>A0A9W6XDZ1</accession>
<dbReference type="OrthoDB" id="115014at2759"/>
<protein>
    <submittedName>
        <fullName evidence="1">Unnamed protein product</fullName>
    </submittedName>
</protein>
<dbReference type="EMBL" id="BSXT01000951">
    <property type="protein sequence ID" value="GMF36563.1"/>
    <property type="molecule type" value="Genomic_DNA"/>
</dbReference>
<evidence type="ECO:0000313" key="1">
    <source>
        <dbReference type="EMBL" id="GMF36563.1"/>
    </source>
</evidence>
<sequence>MHSSTLGLELQCTLNELCADLFATPALDDCNGILQSLALLADMFPQAQALLGRLLAQKDSSHDNPRYVAVSKLSSLSTNFLYKRETSRSAVFLFAALAHNNLRNQQRIVQSTTGVKLAIDPTKCGQVLAPQSTLYALTVPANITNTYRSWRKRQRELKNCRLPAGVPPTHDGIPMPCYCDDCLGAEQFLLTWQQHFHDLSRWSRDVTAVGSSSSLPPLSAEDFFRVFLADYQLRVCSIGEALGSLKTVEESYSATEGGQSSLLYYFVPPEELTTVTPRTSVLFNPLSHVSAIAVAAGIDVDGVRDASHKAQQHGTAHRSNAVESDDLAADQVILFTRMAGINSCVGVLGNGTPSSDDTVDGASDFNADFCKLEEQHGQLVPCDSLTNDIGDGDSELNNTVRDLLLEMLSFCDSSDQIPLAAFRRSFCRIHPQEGATPRELESIHTLPHQVMHARVVMTAKLSDQVLQIDCTPANAETTLPCPFSARIAQQELVGTGSTAENSGLSVLCLSEEALDTLLQRCRICMHEGCNAHEERDIIYLRPSKQEEEEQTRPPDTSAEMIRCAAVDTMKTCTSISVPLSGLSSEATRQLAKLGDLVLEDKYRRLAGEDLTLMMEKIARVVADCNDRISYLSLARDKELIRAASEVHRSAAISRCRHCRDLLIQLGKKLALHVKPLGELAPVSQGKLLRVAKLVRVSIQEILAQSETFDPWETPDARVEKLNLDHRLWASGFPDAAYYQDAALRQRENRKTQQRLSRKLLLQQKKKKLKDEAKIKQRSEY</sequence>
<dbReference type="Proteomes" id="UP001165121">
    <property type="component" value="Unassembled WGS sequence"/>
</dbReference>